<evidence type="ECO:0008006" key="2">
    <source>
        <dbReference type="Google" id="ProtNLM"/>
    </source>
</evidence>
<evidence type="ECO:0000313" key="1">
    <source>
        <dbReference type="EMBL" id="QHT24656.1"/>
    </source>
</evidence>
<dbReference type="AlphaFoldDB" id="A0A6C0E657"/>
<dbReference type="InterPro" id="IPR036770">
    <property type="entry name" value="Ankyrin_rpt-contain_sf"/>
</dbReference>
<organism evidence="1">
    <name type="scientific">viral metagenome</name>
    <dbReference type="NCBI Taxonomy" id="1070528"/>
    <lineage>
        <taxon>unclassified sequences</taxon>
        <taxon>metagenomes</taxon>
        <taxon>organismal metagenomes</taxon>
    </lineage>
</organism>
<dbReference type="InterPro" id="IPR002110">
    <property type="entry name" value="Ankyrin_rpt"/>
</dbReference>
<reference evidence="1" key="1">
    <citation type="journal article" date="2020" name="Nature">
        <title>Giant virus diversity and host interactions through global metagenomics.</title>
        <authorList>
            <person name="Schulz F."/>
            <person name="Roux S."/>
            <person name="Paez-Espino D."/>
            <person name="Jungbluth S."/>
            <person name="Walsh D.A."/>
            <person name="Denef V.J."/>
            <person name="McMahon K.D."/>
            <person name="Konstantinidis K.T."/>
            <person name="Eloe-Fadrosh E.A."/>
            <person name="Kyrpides N.C."/>
            <person name="Woyke T."/>
        </authorList>
    </citation>
    <scope>NUCLEOTIDE SEQUENCE</scope>
    <source>
        <strain evidence="1">GVMAG-M-3300023179-150</strain>
    </source>
</reference>
<dbReference type="SUPFAM" id="SSF48403">
    <property type="entry name" value="Ankyrin repeat"/>
    <property type="match status" value="2"/>
</dbReference>
<name>A0A6C0E657_9ZZZZ</name>
<protein>
    <recommendedName>
        <fullName evidence="2">Ankyrin repeat protein</fullName>
    </recommendedName>
</protein>
<sequence length="620" mass="71898">MLVYMFFVSVYYLDDSKTNEPGSDTSETSYRIKDGRSFKNRRLESFGKYIRPVIMPHKSICRPVKTSLDHKHKTYYGEDYGMLGEIYALYDVNTLKKFNLDIDDDYIERVCYYGKTEILEYLKKTHKLTSCPNDALSSASKMGHINVLNWWINSGIPLIYDKYAINEACIYGEIDVIKWWINSGLKLIYSESALSYASTHGHTNILDLFKNSGLPLTYSSYALDHAFSVDVLTWWKNSGLKLNYTERALYYASSSGNVDVLKWWFDSGLPLKYPTHEMDTSYYNADDTKDLALGICVMNMASLMGHIDVLNFWLDISIKKNIPLKYSKLAIDSFCGKNKINVLVWWKNSGLRLKYSEDAIDEASREGILEILRWWFSSGLPLKYSEKALIYASRQGQIDVLHLWSDSGLPLVYYEKTILNDLINCESHAPDFASVLDWWFNKSGLHWRDILNEIDLDVIVKGLCKTNVVRDLSNSYGHITKDPLRDTNVLNFWKNTGLKLKYTSFCYDCASENGRVDVLEWLKNEFGFKSKYTDKTINLASQNKHINVLEWWKNSGLPLKYSDKAFNVATSKGNVDVLEWWVKSGLKLKYSDKALQYARRNKLERVFKWFEKNKDIFGLK</sequence>
<dbReference type="EMBL" id="MN739747">
    <property type="protein sequence ID" value="QHT24656.1"/>
    <property type="molecule type" value="Genomic_DNA"/>
</dbReference>
<dbReference type="SMART" id="SM00248">
    <property type="entry name" value="ANK"/>
    <property type="match status" value="5"/>
</dbReference>
<accession>A0A6C0E657</accession>
<dbReference type="InterPro" id="IPR052050">
    <property type="entry name" value="SecEffector_AnkRepeat"/>
</dbReference>
<dbReference type="Gene3D" id="1.25.40.20">
    <property type="entry name" value="Ankyrin repeat-containing domain"/>
    <property type="match status" value="2"/>
</dbReference>
<proteinExistence type="predicted"/>
<dbReference type="PANTHER" id="PTHR46586">
    <property type="entry name" value="ANKYRIN REPEAT-CONTAINING PROTEIN"/>
    <property type="match status" value="1"/>
</dbReference>
<dbReference type="PANTHER" id="PTHR46586:SF3">
    <property type="entry name" value="ANKYRIN REPEAT-CONTAINING PROTEIN"/>
    <property type="match status" value="1"/>
</dbReference>